<accession>A0A2L0F807</accession>
<dbReference type="InterPro" id="IPR023393">
    <property type="entry name" value="START-like_dom_sf"/>
</dbReference>
<reference evidence="1 2" key="1">
    <citation type="submission" date="2015-09" db="EMBL/GenBank/DDBJ databases">
        <title>Sorangium comparison.</title>
        <authorList>
            <person name="Zaburannyi N."/>
            <person name="Bunk B."/>
            <person name="Overmann J."/>
            <person name="Mueller R."/>
        </authorList>
    </citation>
    <scope>NUCLEOTIDE SEQUENCE [LARGE SCALE GENOMIC DNA]</scope>
    <source>
        <strain evidence="1 2">So ce26</strain>
    </source>
</reference>
<dbReference type="InterPro" id="IPR015075">
    <property type="entry name" value="AtaL"/>
</dbReference>
<dbReference type="AlphaFoldDB" id="A0A2L0F807"/>
<evidence type="ECO:0000313" key="1">
    <source>
        <dbReference type="EMBL" id="AUX47621.1"/>
    </source>
</evidence>
<dbReference type="Pfam" id="PF08982">
    <property type="entry name" value="AtaL"/>
    <property type="match status" value="1"/>
</dbReference>
<dbReference type="Gene3D" id="3.30.530.20">
    <property type="match status" value="1"/>
</dbReference>
<organism evidence="1 2">
    <name type="scientific">Sorangium cellulosum</name>
    <name type="common">Polyangium cellulosum</name>
    <dbReference type="NCBI Taxonomy" id="56"/>
    <lineage>
        <taxon>Bacteria</taxon>
        <taxon>Pseudomonadati</taxon>
        <taxon>Myxococcota</taxon>
        <taxon>Polyangia</taxon>
        <taxon>Polyangiales</taxon>
        <taxon>Polyangiaceae</taxon>
        <taxon>Sorangium</taxon>
    </lineage>
</organism>
<sequence length="157" mass="17546">MIYSTATVPVNPEGEAELTRAQAWEGLVLKARDARLFLPPGLCTRCDVVEESGSHLVREATIAGDDLREIITFEPQSKVTFFQARGPREGAIINELFEDADGTLQLRFYCYLGLRGKEPNGPEEQAEQEWMNGDKGYKSALLSTLKRTRELLAEGRL</sequence>
<name>A0A2L0F807_SORCE</name>
<gene>
    <name evidence="1" type="ORF">SOCE26_091430</name>
</gene>
<dbReference type="SUPFAM" id="SSF55961">
    <property type="entry name" value="Bet v1-like"/>
    <property type="match status" value="1"/>
</dbReference>
<dbReference type="RefSeq" id="WP_104985610.1">
    <property type="nucleotide sequence ID" value="NZ_CP012673.1"/>
</dbReference>
<dbReference type="OrthoDB" id="6367327at2"/>
<dbReference type="EMBL" id="CP012673">
    <property type="protein sequence ID" value="AUX47621.1"/>
    <property type="molecule type" value="Genomic_DNA"/>
</dbReference>
<evidence type="ECO:0000313" key="2">
    <source>
        <dbReference type="Proteomes" id="UP000238348"/>
    </source>
</evidence>
<evidence type="ECO:0008006" key="3">
    <source>
        <dbReference type="Google" id="ProtNLM"/>
    </source>
</evidence>
<proteinExistence type="predicted"/>
<protein>
    <recommendedName>
        <fullName evidence="3">DUF1857 domain-containing protein</fullName>
    </recommendedName>
</protein>
<dbReference type="CDD" id="cd08863">
    <property type="entry name" value="SRPBCC_DUF1857"/>
    <property type="match status" value="1"/>
</dbReference>
<dbReference type="Proteomes" id="UP000238348">
    <property type="component" value="Chromosome"/>
</dbReference>